<dbReference type="EMBL" id="KZ825079">
    <property type="protein sequence ID" value="RAH53030.1"/>
    <property type="molecule type" value="Genomic_DNA"/>
</dbReference>
<sequence length="530" mass="60978">MSPSSESNIFIYADFDLEAVCHRASTLRQGISCTCDPGQRPASGSFNWAIFILFEDGIQWVLRSPHPRTFMPLDVGVKLLASEAATLRYLKAHSDIPVPEVYDYCASSDNDIKVPFILMSQAPGWPLSKVWVSAGSPLPDLDPSKKDKIMTQLGGITWKLSQLRLDQIGSLYDDDGAFKIEECLWRCYMLHERFLLEGQRGPFTTDSDFYESLVSRFLEQAECLRLSHHCFVAPVPSRDDYQSDKQYRQAVDLWNDFVTVGNKIDSADNRLDYIVAGDALRDIVRKLELPTSNPGAFPLCHADLSVNNIYVDDDYNITCIIDWAFTSSVPESMLLSPPGLPQYGDKISPVLHTAFIDGFQAAMSESTEESTVRRYHEPLKQGSFHWNLSRLLGLDSIGDYNLFTAVWQSTYGPEKDIGEYFSQQRRSPHYLRLYDEVREEDRPLWKVERDEKDYFRNKVFKHTIAKKLTLMSEWKAKYTADSPRRIRQDMFVASPNLWKWILRFMEDWEEMLDTDANVKKEFLRDLALHG</sequence>
<dbReference type="InterPro" id="IPR002575">
    <property type="entry name" value="Aminoglycoside_PTrfase"/>
</dbReference>
<gene>
    <name evidence="2" type="ORF">BO85DRAFT_382508</name>
</gene>
<dbReference type="InterPro" id="IPR011009">
    <property type="entry name" value="Kinase-like_dom_sf"/>
</dbReference>
<accession>A0A8G1VHV3</accession>
<dbReference type="Gene3D" id="3.30.200.20">
    <property type="entry name" value="Phosphorylase Kinase, domain 1"/>
    <property type="match status" value="1"/>
</dbReference>
<dbReference type="AlphaFoldDB" id="A0A8G1VHV3"/>
<dbReference type="PANTHER" id="PTHR21310">
    <property type="entry name" value="AMINOGLYCOSIDE PHOSPHOTRANSFERASE-RELATED-RELATED"/>
    <property type="match status" value="1"/>
</dbReference>
<dbReference type="SUPFAM" id="SSF56112">
    <property type="entry name" value="Protein kinase-like (PK-like)"/>
    <property type="match status" value="1"/>
</dbReference>
<reference evidence="2 3" key="1">
    <citation type="submission" date="2018-02" db="EMBL/GenBank/DDBJ databases">
        <title>The genomes of Aspergillus section Nigri reveals drivers in fungal speciation.</title>
        <authorList>
            <consortium name="DOE Joint Genome Institute"/>
            <person name="Vesth T.C."/>
            <person name="Nybo J."/>
            <person name="Theobald S."/>
            <person name="Brandl J."/>
            <person name="Frisvad J.C."/>
            <person name="Nielsen K.F."/>
            <person name="Lyhne E.K."/>
            <person name="Kogle M.E."/>
            <person name="Kuo A."/>
            <person name="Riley R."/>
            <person name="Clum A."/>
            <person name="Nolan M."/>
            <person name="Lipzen A."/>
            <person name="Salamov A."/>
            <person name="Henrissat B."/>
            <person name="Wiebenga A."/>
            <person name="De vries R.P."/>
            <person name="Grigoriev I.V."/>
            <person name="Mortensen U.H."/>
            <person name="Andersen M.R."/>
            <person name="Baker S.E."/>
        </authorList>
    </citation>
    <scope>NUCLEOTIDE SEQUENCE [LARGE SCALE GENOMIC DNA]</scope>
    <source>
        <strain evidence="2 3">CBS 112811</strain>
    </source>
</reference>
<feature type="domain" description="Aminoglycoside phosphotransferase" evidence="1">
    <location>
        <begin position="49"/>
        <end position="180"/>
    </location>
</feature>
<name>A0A8G1VHV3_9EURO</name>
<dbReference type="RefSeq" id="XP_025510952.1">
    <property type="nucleotide sequence ID" value="XM_025656469.1"/>
</dbReference>
<dbReference type="InterPro" id="IPR051678">
    <property type="entry name" value="AGP_Transferase"/>
</dbReference>
<protein>
    <submittedName>
        <fullName evidence="2">RNase H domain-containing protein</fullName>
    </submittedName>
</protein>
<dbReference type="Proteomes" id="UP000249526">
    <property type="component" value="Unassembled WGS sequence"/>
</dbReference>
<dbReference type="Pfam" id="PF01636">
    <property type="entry name" value="APH"/>
    <property type="match status" value="1"/>
</dbReference>
<dbReference type="GeneID" id="37159871"/>
<keyword evidence="3" id="KW-1185">Reference proteome</keyword>
<dbReference type="Gene3D" id="3.90.1200.10">
    <property type="match status" value="1"/>
</dbReference>
<proteinExistence type="predicted"/>
<evidence type="ECO:0000313" key="2">
    <source>
        <dbReference type="EMBL" id="RAH53030.1"/>
    </source>
</evidence>
<evidence type="ECO:0000313" key="3">
    <source>
        <dbReference type="Proteomes" id="UP000249526"/>
    </source>
</evidence>
<organism evidence="2 3">
    <name type="scientific">Aspergillus piperis CBS 112811</name>
    <dbReference type="NCBI Taxonomy" id="1448313"/>
    <lineage>
        <taxon>Eukaryota</taxon>
        <taxon>Fungi</taxon>
        <taxon>Dikarya</taxon>
        <taxon>Ascomycota</taxon>
        <taxon>Pezizomycotina</taxon>
        <taxon>Eurotiomycetes</taxon>
        <taxon>Eurotiomycetidae</taxon>
        <taxon>Eurotiales</taxon>
        <taxon>Aspergillaceae</taxon>
        <taxon>Aspergillus</taxon>
        <taxon>Aspergillus subgen. Circumdati</taxon>
    </lineage>
</organism>
<evidence type="ECO:0000259" key="1">
    <source>
        <dbReference type="Pfam" id="PF01636"/>
    </source>
</evidence>
<dbReference type="PANTHER" id="PTHR21310:SF15">
    <property type="entry name" value="AMINOGLYCOSIDE PHOSPHOTRANSFERASE DOMAIN-CONTAINING PROTEIN"/>
    <property type="match status" value="1"/>
</dbReference>